<keyword evidence="1" id="KW-0732">Signal</keyword>
<organism evidence="2 3">
    <name type="scientific">Flavobacterium terrae</name>
    <dbReference type="NCBI Taxonomy" id="415425"/>
    <lineage>
        <taxon>Bacteria</taxon>
        <taxon>Pseudomonadati</taxon>
        <taxon>Bacteroidota</taxon>
        <taxon>Flavobacteriia</taxon>
        <taxon>Flavobacteriales</taxon>
        <taxon>Flavobacteriaceae</taxon>
        <taxon>Flavobacterium</taxon>
    </lineage>
</organism>
<keyword evidence="3" id="KW-1185">Reference proteome</keyword>
<dbReference type="EMBL" id="FQZI01000002">
    <property type="protein sequence ID" value="SHI69323.1"/>
    <property type="molecule type" value="Genomic_DNA"/>
</dbReference>
<evidence type="ECO:0000313" key="2">
    <source>
        <dbReference type="EMBL" id="SHI69323.1"/>
    </source>
</evidence>
<gene>
    <name evidence="2" type="ORF">SAMN05444363_1297</name>
</gene>
<name>A0A1M6D813_9FLAO</name>
<accession>A0A1M6D813</accession>
<reference evidence="3" key="1">
    <citation type="submission" date="2016-11" db="EMBL/GenBank/DDBJ databases">
        <authorList>
            <person name="Varghese N."/>
            <person name="Submissions S."/>
        </authorList>
    </citation>
    <scope>NUCLEOTIDE SEQUENCE [LARGE SCALE GENOMIC DNA]</scope>
    <source>
        <strain evidence="3">DSM 18829</strain>
    </source>
</reference>
<protein>
    <submittedName>
        <fullName evidence="2">Uncharacterized protein</fullName>
    </submittedName>
</protein>
<dbReference type="STRING" id="415425.SAMN05444363_1297"/>
<dbReference type="AlphaFoldDB" id="A0A1M6D813"/>
<feature type="signal peptide" evidence="1">
    <location>
        <begin position="1"/>
        <end position="21"/>
    </location>
</feature>
<sequence>MKKIIFSVIVMTILAFGQANAQNAQQHLNSAIQSEGNIRDGVIAAKNAVNQLTKEIVIIGNPNAVLFNNKMFEQVNTVQNNVDDTDYFVNEAKDVSVISFTTQAINTLTADLINLNDELIGLTYQIEEALSNNNNNATLNYLSQVTNVLNAQDNKAVEVINAIQSLKQTIKLFNVCVQTADYQGNPVSGSDLHGFWAQNLTTGEYIYPTNQDGNCFENLPGGTYRFDSYDGYWSGTSSSDVTLSESLENSEGVIIVNLTYWSE</sequence>
<dbReference type="OrthoDB" id="1271033at2"/>
<feature type="chain" id="PRO_5012386972" evidence="1">
    <location>
        <begin position="22"/>
        <end position="263"/>
    </location>
</feature>
<dbReference type="Proteomes" id="UP000184488">
    <property type="component" value="Unassembled WGS sequence"/>
</dbReference>
<evidence type="ECO:0000256" key="1">
    <source>
        <dbReference type="SAM" id="SignalP"/>
    </source>
</evidence>
<evidence type="ECO:0000313" key="3">
    <source>
        <dbReference type="Proteomes" id="UP000184488"/>
    </source>
</evidence>
<proteinExistence type="predicted"/>
<dbReference type="RefSeq" id="WP_073309681.1">
    <property type="nucleotide sequence ID" value="NZ_FQZI01000002.1"/>
</dbReference>